<feature type="chain" id="PRO_5027798500" evidence="1">
    <location>
        <begin position="22"/>
        <end position="196"/>
    </location>
</feature>
<dbReference type="KEGG" id="dqu:106752079"/>
<dbReference type="Proteomes" id="UP000515204">
    <property type="component" value="Unplaced"/>
</dbReference>
<feature type="signal peptide" evidence="1">
    <location>
        <begin position="1"/>
        <end position="21"/>
    </location>
</feature>
<protein>
    <submittedName>
        <fullName evidence="3">Uncharacterized protein LOC106752079</fullName>
    </submittedName>
</protein>
<sequence>MKLPFLILSLVLIHWTCTIYAEENVNSKEDVTNSGEEYTSNYQYVPLETSLSRHKRSILSPLMNILTKVLGKSVVLMFKPALDIFSFAYGTLIGKNECPQVEKLSLDLIPKIMVNPLGTIKTIICYVMDKIGSTGRALMLKAIEAGIEFTKRTLIPGLHTTLMTLDKKFDLPPSISAMIKMFDGTYKIMKLMGVVG</sequence>
<evidence type="ECO:0000313" key="2">
    <source>
        <dbReference type="Proteomes" id="UP000515204"/>
    </source>
</evidence>
<keyword evidence="2" id="KW-1185">Reference proteome</keyword>
<keyword evidence="1" id="KW-0732">Signal</keyword>
<gene>
    <name evidence="3" type="primary">LOC106752079</name>
</gene>
<dbReference type="AlphaFoldDB" id="A0A6P3YGF0"/>
<evidence type="ECO:0000313" key="3">
    <source>
        <dbReference type="RefSeq" id="XP_014488974.1"/>
    </source>
</evidence>
<accession>A0A6P3YGF0</accession>
<dbReference type="OrthoDB" id="7554485at2759"/>
<reference evidence="3" key="1">
    <citation type="submission" date="2025-08" db="UniProtKB">
        <authorList>
            <consortium name="RefSeq"/>
        </authorList>
    </citation>
    <scope>IDENTIFICATION</scope>
</reference>
<organism evidence="2 3">
    <name type="scientific">Dinoponera quadriceps</name>
    <name type="common">South American ant</name>
    <dbReference type="NCBI Taxonomy" id="609295"/>
    <lineage>
        <taxon>Eukaryota</taxon>
        <taxon>Metazoa</taxon>
        <taxon>Ecdysozoa</taxon>
        <taxon>Arthropoda</taxon>
        <taxon>Hexapoda</taxon>
        <taxon>Insecta</taxon>
        <taxon>Pterygota</taxon>
        <taxon>Neoptera</taxon>
        <taxon>Endopterygota</taxon>
        <taxon>Hymenoptera</taxon>
        <taxon>Apocrita</taxon>
        <taxon>Aculeata</taxon>
        <taxon>Formicoidea</taxon>
        <taxon>Formicidae</taxon>
        <taxon>Ponerinae</taxon>
        <taxon>Ponerini</taxon>
        <taxon>Dinoponera</taxon>
    </lineage>
</organism>
<evidence type="ECO:0000256" key="1">
    <source>
        <dbReference type="SAM" id="SignalP"/>
    </source>
</evidence>
<dbReference type="RefSeq" id="XP_014488974.1">
    <property type="nucleotide sequence ID" value="XM_014633488.1"/>
</dbReference>
<proteinExistence type="predicted"/>
<name>A0A6P3YGF0_DINQU</name>
<dbReference type="GeneID" id="106752079"/>